<sequence length="459" mass="50709">MTDQKISLSIEVDDNGSIKVRQFSNNTVQATRDAVTKTDSLLKRIQTRMGQVIQAAGGIFSKLTSLKKMALISLVGWGIKALYGSFLEVGSSMDQLKLSLDTLTKGEGEEWFQRLNEWALKMPVSTRTAIEAFTQMRAMGLSPTIEQMTTLVDTTSALGGGKDTLMGISRALGQIATKGRVSTEELLQLAERGVPVFKILEEKMNLTQDQLGDIGNQGLDAQETIQAIIEGMADRFGGQSEKMKSMWAGLWESAKSYFQEFQRMIMDSGVMQYLEDKLSDVMDMVEQWYQDGTMLNMAKNIANGIVWWFDFLWQRGSELFSNFKVAFTQIISDLKPLYTWLVKILKITQRVLNALAKVNVGGNMIEDFDSGDTTTSSSVPQYANGTGMAGLPYTGLFYGHEGEIVKNPSESDAERRGTGSGVNVTIAPTFMTGDANAARSVARELQRLMTGQDRRWGAA</sequence>
<reference evidence="2 3" key="1">
    <citation type="submission" date="2019-11" db="EMBL/GenBank/DDBJ databases">
        <title>Comparative genomics of hydrocarbon-degrading Desulfosarcina strains.</title>
        <authorList>
            <person name="Watanabe M."/>
            <person name="Kojima H."/>
            <person name="Fukui M."/>
        </authorList>
    </citation>
    <scope>NUCLEOTIDE SEQUENCE [LARGE SCALE GENOMIC DNA]</scope>
    <source>
        <strain evidence="2 3">28bB2T</strain>
    </source>
</reference>
<gene>
    <name evidence="2" type="ORF">DSCO28_50380</name>
</gene>
<dbReference type="Proteomes" id="UP000425960">
    <property type="component" value="Chromosome"/>
</dbReference>
<organism evidence="2 3">
    <name type="scientific">Desulfosarcina ovata subsp. sediminis</name>
    <dbReference type="NCBI Taxonomy" id="885957"/>
    <lineage>
        <taxon>Bacteria</taxon>
        <taxon>Pseudomonadati</taxon>
        <taxon>Thermodesulfobacteriota</taxon>
        <taxon>Desulfobacteria</taxon>
        <taxon>Desulfobacterales</taxon>
        <taxon>Desulfosarcinaceae</taxon>
        <taxon>Desulfosarcina</taxon>
    </lineage>
</organism>
<evidence type="ECO:0000259" key="1">
    <source>
        <dbReference type="Pfam" id="PF20155"/>
    </source>
</evidence>
<protein>
    <recommendedName>
        <fullName evidence="1">Tape measure protein N-terminal domain-containing protein</fullName>
    </recommendedName>
</protein>
<proteinExistence type="predicted"/>
<dbReference type="KEGG" id="dov:DSCO28_50380"/>
<dbReference type="Pfam" id="PF20155">
    <property type="entry name" value="TMP_3"/>
    <property type="match status" value="1"/>
</dbReference>
<dbReference type="InterPro" id="IPR013491">
    <property type="entry name" value="Tape_meas_N"/>
</dbReference>
<dbReference type="PANTHER" id="PTHR38812:SF2">
    <property type="entry name" value="MU-LIKE PROPHAGE FLUMU PROTEIN GP42"/>
    <property type="match status" value="1"/>
</dbReference>
<accession>A0A5K7ZW41</accession>
<dbReference type="NCBIfam" id="TIGR02675">
    <property type="entry name" value="tape_meas_nterm"/>
    <property type="match status" value="1"/>
</dbReference>
<dbReference type="AlphaFoldDB" id="A0A5K7ZW41"/>
<dbReference type="PANTHER" id="PTHR38812">
    <property type="entry name" value="MU-LIKE PROPHAGE FLUMU PROTEIN GP42"/>
    <property type="match status" value="1"/>
</dbReference>
<evidence type="ECO:0000313" key="2">
    <source>
        <dbReference type="EMBL" id="BBO84472.1"/>
    </source>
</evidence>
<name>A0A5K7ZW41_9BACT</name>
<dbReference type="InterPro" id="IPR053058">
    <property type="entry name" value="Mulikevirus_tape_measure"/>
</dbReference>
<dbReference type="RefSeq" id="WP_155324389.1">
    <property type="nucleotide sequence ID" value="NZ_AP021876.1"/>
</dbReference>
<evidence type="ECO:0000313" key="3">
    <source>
        <dbReference type="Proteomes" id="UP000425960"/>
    </source>
</evidence>
<dbReference type="EMBL" id="AP021876">
    <property type="protein sequence ID" value="BBO84472.1"/>
    <property type="molecule type" value="Genomic_DNA"/>
</dbReference>
<feature type="domain" description="Tape measure protein N-terminal" evidence="1">
    <location>
        <begin position="85"/>
        <end position="266"/>
    </location>
</feature>